<dbReference type="PANTHER" id="PTHR24296">
    <property type="entry name" value="CYTOCHROME P450"/>
    <property type="match status" value="1"/>
</dbReference>
<evidence type="ECO:0000256" key="2">
    <source>
        <dbReference type="ARBA" id="ARBA00010617"/>
    </source>
</evidence>
<keyword evidence="7" id="KW-0503">Monooxygenase</keyword>
<evidence type="ECO:0000313" key="8">
    <source>
        <dbReference type="EMBL" id="CAA7016123.1"/>
    </source>
</evidence>
<keyword evidence="5" id="KW-0560">Oxidoreductase</keyword>
<dbReference type="InterPro" id="IPR001128">
    <property type="entry name" value="Cyt_P450"/>
</dbReference>
<dbReference type="GO" id="GO:0004497">
    <property type="term" value="F:monooxygenase activity"/>
    <property type="evidence" value="ECO:0007669"/>
    <property type="project" value="UniProtKB-KW"/>
</dbReference>
<dbReference type="Pfam" id="PF00067">
    <property type="entry name" value="p450"/>
    <property type="match status" value="1"/>
</dbReference>
<dbReference type="AlphaFoldDB" id="A0A6D2HK80"/>
<evidence type="ECO:0008006" key="10">
    <source>
        <dbReference type="Google" id="ProtNLM"/>
    </source>
</evidence>
<dbReference type="OrthoDB" id="1896685at2759"/>
<dbReference type="GO" id="GO:0020037">
    <property type="term" value="F:heme binding"/>
    <property type="evidence" value="ECO:0007669"/>
    <property type="project" value="InterPro"/>
</dbReference>
<dbReference type="InterPro" id="IPR036396">
    <property type="entry name" value="Cyt_P450_sf"/>
</dbReference>
<dbReference type="EMBL" id="CACVBM020000222">
    <property type="protein sequence ID" value="CAA7016123.1"/>
    <property type="molecule type" value="Genomic_DNA"/>
</dbReference>
<dbReference type="SUPFAM" id="SSF48264">
    <property type="entry name" value="Cytochrome P450"/>
    <property type="match status" value="1"/>
</dbReference>
<dbReference type="Proteomes" id="UP000467841">
    <property type="component" value="Unassembled WGS sequence"/>
</dbReference>
<evidence type="ECO:0000256" key="5">
    <source>
        <dbReference type="ARBA" id="ARBA00023002"/>
    </source>
</evidence>
<name>A0A6D2HK80_9BRAS</name>
<comment type="similarity">
    <text evidence="2">Belongs to the cytochrome P450 family.</text>
</comment>
<proteinExistence type="inferred from homology"/>
<keyword evidence="6" id="KW-0408">Iron</keyword>
<comment type="cofactor">
    <cofactor evidence="1">
        <name>heme</name>
        <dbReference type="ChEBI" id="CHEBI:30413"/>
    </cofactor>
</comment>
<keyword evidence="4" id="KW-0479">Metal-binding</keyword>
<evidence type="ECO:0000256" key="1">
    <source>
        <dbReference type="ARBA" id="ARBA00001971"/>
    </source>
</evidence>
<evidence type="ECO:0000256" key="6">
    <source>
        <dbReference type="ARBA" id="ARBA00023004"/>
    </source>
</evidence>
<dbReference type="Gene3D" id="1.10.630.10">
    <property type="entry name" value="Cytochrome P450"/>
    <property type="match status" value="1"/>
</dbReference>
<sequence>MLPGVLVRLHRIYEWSVELLENWKGYFRHVFGDSELQRNLRKASQAIFNSAIKDGCGLARCLPEIHVRDFTVGFMAAGRDSRASALTWFFWILSENPNLFAKILQEINTNLPRTGSDEDTSSYLNKLVYLHATLSESLRLYHTDSI</sequence>
<dbReference type="GO" id="GO:0016705">
    <property type="term" value="F:oxidoreductase activity, acting on paired donors, with incorporation or reduction of molecular oxygen"/>
    <property type="evidence" value="ECO:0007669"/>
    <property type="project" value="InterPro"/>
</dbReference>
<dbReference type="GO" id="GO:0005506">
    <property type="term" value="F:iron ion binding"/>
    <property type="evidence" value="ECO:0007669"/>
    <property type="project" value="InterPro"/>
</dbReference>
<evidence type="ECO:0000256" key="3">
    <source>
        <dbReference type="ARBA" id="ARBA00022617"/>
    </source>
</evidence>
<keyword evidence="3" id="KW-0349">Heme</keyword>
<protein>
    <recommendedName>
        <fullName evidence="10">Cytochrome P450</fullName>
    </recommendedName>
</protein>
<evidence type="ECO:0000313" key="9">
    <source>
        <dbReference type="Proteomes" id="UP000467841"/>
    </source>
</evidence>
<evidence type="ECO:0000256" key="7">
    <source>
        <dbReference type="ARBA" id="ARBA00023033"/>
    </source>
</evidence>
<gene>
    <name evidence="8" type="ORF">MERR_LOCUS3358</name>
</gene>
<comment type="caution">
    <text evidence="8">The sequence shown here is derived from an EMBL/GenBank/DDBJ whole genome shotgun (WGS) entry which is preliminary data.</text>
</comment>
<organism evidence="8 9">
    <name type="scientific">Microthlaspi erraticum</name>
    <dbReference type="NCBI Taxonomy" id="1685480"/>
    <lineage>
        <taxon>Eukaryota</taxon>
        <taxon>Viridiplantae</taxon>
        <taxon>Streptophyta</taxon>
        <taxon>Embryophyta</taxon>
        <taxon>Tracheophyta</taxon>
        <taxon>Spermatophyta</taxon>
        <taxon>Magnoliopsida</taxon>
        <taxon>eudicotyledons</taxon>
        <taxon>Gunneridae</taxon>
        <taxon>Pentapetalae</taxon>
        <taxon>rosids</taxon>
        <taxon>malvids</taxon>
        <taxon>Brassicales</taxon>
        <taxon>Brassicaceae</taxon>
        <taxon>Coluteocarpeae</taxon>
        <taxon>Microthlaspi</taxon>
    </lineage>
</organism>
<evidence type="ECO:0000256" key="4">
    <source>
        <dbReference type="ARBA" id="ARBA00022723"/>
    </source>
</evidence>
<keyword evidence="9" id="KW-1185">Reference proteome</keyword>
<accession>A0A6D2HK80</accession>
<reference evidence="8" key="1">
    <citation type="submission" date="2020-01" db="EMBL/GenBank/DDBJ databases">
        <authorList>
            <person name="Mishra B."/>
        </authorList>
    </citation>
    <scope>NUCLEOTIDE SEQUENCE [LARGE SCALE GENOMIC DNA]</scope>
</reference>